<sequence length="426" mass="45318">MGSVSASERTVTHRAAGCADLVPDRLGARLRRAAADVLAGCAAALRAEGHPFVQLPELWRDTRAQLALAVAECSRALDAPGLSQAGGHPDHVRGTEVSFRALGARWAAVDLGLADCLAALDRLTEALVATVEEAGRETGDAGAADIARRVFARCTRAAAHGYATRLRAHRPAPGDDCCGRMARDVHDHLGGSLALAFRHLELHRLKTPSADADARGTDRHLAAVHDALREAITLTRGLVTGLRDTDGSTSPTAAASSASPTYQGYYNLGARELEHEIVPAAADQGVGITVWSPLAGGFFSGKYRRRQDVSADFRLAHEGPASIAPLTDREQAYDVVEVLDGIARERGVSIAQVALNWVLSKPAVTSVVFGASRPGQLQDNLGTVEWEITAEERERLDAASDRPAPYPYWHMRAIAGDRDLPGDILP</sequence>
<feature type="domain" description="NADP-dependent oxidoreductase" evidence="1">
    <location>
        <begin position="262"/>
        <end position="400"/>
    </location>
</feature>
<feature type="domain" description="Signal transduction histidine kinase subgroup 3 dimerisation and phosphoacceptor" evidence="2">
    <location>
        <begin position="180"/>
        <end position="245"/>
    </location>
</feature>
<dbReference type="InterPro" id="IPR036812">
    <property type="entry name" value="NAD(P)_OxRdtase_dom_sf"/>
</dbReference>
<dbReference type="Proteomes" id="UP001237105">
    <property type="component" value="Unassembled WGS sequence"/>
</dbReference>
<dbReference type="SUPFAM" id="SSF51430">
    <property type="entry name" value="NAD(P)-linked oxidoreductase"/>
    <property type="match status" value="1"/>
</dbReference>
<evidence type="ECO:0000313" key="4">
    <source>
        <dbReference type="Proteomes" id="UP001237105"/>
    </source>
</evidence>
<organism evidence="3 4">
    <name type="scientific">Streptomyces luteolus</name>
    <dbReference type="NCBI Taxonomy" id="3043615"/>
    <lineage>
        <taxon>Bacteria</taxon>
        <taxon>Bacillati</taxon>
        <taxon>Actinomycetota</taxon>
        <taxon>Actinomycetes</taxon>
        <taxon>Kitasatosporales</taxon>
        <taxon>Streptomycetaceae</taxon>
        <taxon>Streptomyces</taxon>
    </lineage>
</organism>
<dbReference type="InterPro" id="IPR011712">
    <property type="entry name" value="Sig_transdc_His_kin_sub3_dim/P"/>
</dbReference>
<dbReference type="Pfam" id="PF00248">
    <property type="entry name" value="Aldo_ket_red"/>
    <property type="match status" value="1"/>
</dbReference>
<dbReference type="RefSeq" id="WP_282536461.1">
    <property type="nucleotide sequence ID" value="NZ_JASCIS010000017.1"/>
</dbReference>
<reference evidence="3 4" key="1">
    <citation type="submission" date="2023-05" db="EMBL/GenBank/DDBJ databases">
        <title>Draft genome sequence of Streptomyces sp. B-S-A12 isolated from a cave soil in Thailand.</title>
        <authorList>
            <person name="Chamroensaksri N."/>
            <person name="Muangham S."/>
        </authorList>
    </citation>
    <scope>NUCLEOTIDE SEQUENCE [LARGE SCALE GENOMIC DNA]</scope>
    <source>
        <strain evidence="3 4">B-S-A12</strain>
    </source>
</reference>
<evidence type="ECO:0000313" key="3">
    <source>
        <dbReference type="EMBL" id="MDI3420595.1"/>
    </source>
</evidence>
<protein>
    <submittedName>
        <fullName evidence="3">Aldo/keto reductase</fullName>
    </submittedName>
</protein>
<dbReference type="Gene3D" id="1.20.5.1930">
    <property type="match status" value="1"/>
</dbReference>
<dbReference type="InterPro" id="IPR050523">
    <property type="entry name" value="AKR_Detox_Biosynth"/>
</dbReference>
<accession>A0ABT6SZI2</accession>
<dbReference type="EMBL" id="JASCIS010000017">
    <property type="protein sequence ID" value="MDI3420595.1"/>
    <property type="molecule type" value="Genomic_DNA"/>
</dbReference>
<gene>
    <name evidence="3" type="ORF">QIT00_18895</name>
</gene>
<dbReference type="InterPro" id="IPR023210">
    <property type="entry name" value="NADP_OxRdtase_dom"/>
</dbReference>
<dbReference type="Pfam" id="PF07730">
    <property type="entry name" value="HisKA_3"/>
    <property type="match status" value="1"/>
</dbReference>
<proteinExistence type="predicted"/>
<dbReference type="PANTHER" id="PTHR43364:SF18">
    <property type="entry name" value="OXIDOREDUCTASE"/>
    <property type="match status" value="1"/>
</dbReference>
<dbReference type="PANTHER" id="PTHR43364">
    <property type="entry name" value="NADH-SPECIFIC METHYLGLYOXAL REDUCTASE-RELATED"/>
    <property type="match status" value="1"/>
</dbReference>
<evidence type="ECO:0000259" key="1">
    <source>
        <dbReference type="Pfam" id="PF00248"/>
    </source>
</evidence>
<comment type="caution">
    <text evidence="3">The sequence shown here is derived from an EMBL/GenBank/DDBJ whole genome shotgun (WGS) entry which is preliminary data.</text>
</comment>
<keyword evidence="4" id="KW-1185">Reference proteome</keyword>
<evidence type="ECO:0000259" key="2">
    <source>
        <dbReference type="Pfam" id="PF07730"/>
    </source>
</evidence>
<dbReference type="Gene3D" id="3.20.20.100">
    <property type="entry name" value="NADP-dependent oxidoreductase domain"/>
    <property type="match status" value="1"/>
</dbReference>
<name>A0ABT6SZI2_9ACTN</name>